<name>A0A1M5NPK0_9GAMM</name>
<keyword evidence="3" id="KW-0548">Nucleotidyltransferase</keyword>
<dbReference type="GO" id="GO:0008641">
    <property type="term" value="F:ubiquitin-like modifier activating enzyme activity"/>
    <property type="evidence" value="ECO:0007669"/>
    <property type="project" value="InterPro"/>
</dbReference>
<dbReference type="Pfam" id="PF00899">
    <property type="entry name" value="ThiF"/>
    <property type="match status" value="1"/>
</dbReference>
<proteinExistence type="inferred from homology"/>
<dbReference type="PANTHER" id="PTHR10953">
    <property type="entry name" value="UBIQUITIN-ACTIVATING ENZYME E1"/>
    <property type="match status" value="1"/>
</dbReference>
<dbReference type="FunFam" id="3.40.50.720:FF:000080">
    <property type="entry name" value="Thiazole biosynthesis adenylyltransferase ThiF"/>
    <property type="match status" value="1"/>
</dbReference>
<evidence type="ECO:0000313" key="4">
    <source>
        <dbReference type="Proteomes" id="UP000184268"/>
    </source>
</evidence>
<dbReference type="PANTHER" id="PTHR10953:SF240">
    <property type="entry name" value="SULFUR CARRIER PROTEIN THIS ADENYLYLTRANSFERASE"/>
    <property type="match status" value="1"/>
</dbReference>
<dbReference type="RefSeq" id="WP_067658255.1">
    <property type="nucleotide sequence ID" value="NZ_FQXG01000001.1"/>
</dbReference>
<feature type="domain" description="THIF-type NAD/FAD binding fold" evidence="2">
    <location>
        <begin position="11"/>
        <end position="257"/>
    </location>
</feature>
<gene>
    <name evidence="3" type="ORF">SAMN02745129_1133</name>
</gene>
<dbReference type="Proteomes" id="UP000184268">
    <property type="component" value="Unassembled WGS sequence"/>
</dbReference>
<dbReference type="GO" id="GO:0004792">
    <property type="term" value="F:thiosulfate-cyanide sulfurtransferase activity"/>
    <property type="evidence" value="ECO:0007669"/>
    <property type="project" value="TreeGrafter"/>
</dbReference>
<sequence length="266" mass="27798">MLKDKDYLRFGRQLLLPQWGEAGQQALASKRVLIIGLGGLGCPALQYLAGAGVGAGAGAVSAGRRDSQGGLLRLVDGDAVSLSNLPRQTLFTPSHVGQNKAKAAKAWLTQHNPDIAVEGIEQMASADNLPTLLEGIDLVLDCTDNLTVRHAINRACVRNNIPLVSGAAIGWQGQLMVIAPSQPTSACFACLSDPDSDDSQAASCQEAGVVGPVVGAVGTLQALQGLKLLLGLECDHQLHRFDGLTMQWQAFALEPVAACTVCGQKE</sequence>
<dbReference type="InterPro" id="IPR000594">
    <property type="entry name" value="ThiF_NAD_FAD-bd"/>
</dbReference>
<keyword evidence="4" id="KW-1185">Reference proteome</keyword>
<dbReference type="GO" id="GO:0005829">
    <property type="term" value="C:cytosol"/>
    <property type="evidence" value="ECO:0007669"/>
    <property type="project" value="TreeGrafter"/>
</dbReference>
<comment type="similarity">
    <text evidence="1">Belongs to the HesA/MoeB/ThiF family.</text>
</comment>
<dbReference type="GO" id="GO:0008146">
    <property type="term" value="F:sulfotransferase activity"/>
    <property type="evidence" value="ECO:0007669"/>
    <property type="project" value="TreeGrafter"/>
</dbReference>
<protein>
    <submittedName>
        <fullName evidence="3">Sulfur carrier protein ThiS adenylyltransferase</fullName>
    </submittedName>
</protein>
<evidence type="ECO:0000313" key="3">
    <source>
        <dbReference type="EMBL" id="SHG91407.1"/>
    </source>
</evidence>
<dbReference type="Gene3D" id="3.40.50.720">
    <property type="entry name" value="NAD(P)-binding Rossmann-like Domain"/>
    <property type="match status" value="1"/>
</dbReference>
<dbReference type="AlphaFoldDB" id="A0A1M5NPK0"/>
<dbReference type="EMBL" id="FQXG01000001">
    <property type="protein sequence ID" value="SHG91407.1"/>
    <property type="molecule type" value="Genomic_DNA"/>
</dbReference>
<dbReference type="GO" id="GO:0016779">
    <property type="term" value="F:nucleotidyltransferase activity"/>
    <property type="evidence" value="ECO:0007669"/>
    <property type="project" value="UniProtKB-KW"/>
</dbReference>
<dbReference type="InterPro" id="IPR045886">
    <property type="entry name" value="ThiF/MoeB/HesA"/>
</dbReference>
<dbReference type="STRING" id="299255.SAMN02745129_1133"/>
<organism evidence="3 4">
    <name type="scientific">Ferrimonas marina</name>
    <dbReference type="NCBI Taxonomy" id="299255"/>
    <lineage>
        <taxon>Bacteria</taxon>
        <taxon>Pseudomonadati</taxon>
        <taxon>Pseudomonadota</taxon>
        <taxon>Gammaproteobacteria</taxon>
        <taxon>Alteromonadales</taxon>
        <taxon>Ferrimonadaceae</taxon>
        <taxon>Ferrimonas</taxon>
    </lineage>
</organism>
<evidence type="ECO:0000259" key="2">
    <source>
        <dbReference type="Pfam" id="PF00899"/>
    </source>
</evidence>
<dbReference type="SUPFAM" id="SSF69572">
    <property type="entry name" value="Activating enzymes of the ubiquitin-like proteins"/>
    <property type="match status" value="1"/>
</dbReference>
<dbReference type="InterPro" id="IPR035985">
    <property type="entry name" value="Ubiquitin-activating_enz"/>
</dbReference>
<keyword evidence="3" id="KW-0808">Transferase</keyword>
<evidence type="ECO:0000256" key="1">
    <source>
        <dbReference type="ARBA" id="ARBA00009919"/>
    </source>
</evidence>
<dbReference type="CDD" id="cd00757">
    <property type="entry name" value="ThiF_MoeB_HesA_family"/>
    <property type="match status" value="1"/>
</dbReference>
<accession>A0A1M5NPK0</accession>
<reference evidence="4" key="1">
    <citation type="submission" date="2016-11" db="EMBL/GenBank/DDBJ databases">
        <authorList>
            <person name="Varghese N."/>
            <person name="Submissions S."/>
        </authorList>
    </citation>
    <scope>NUCLEOTIDE SEQUENCE [LARGE SCALE GENOMIC DNA]</scope>
    <source>
        <strain evidence="4">DSM 16917</strain>
    </source>
</reference>
<dbReference type="OrthoDB" id="9804286at2"/>